<proteinExistence type="predicted"/>
<name>A0ABV2PWJ0_9GAMM</name>
<dbReference type="Proteomes" id="UP001549251">
    <property type="component" value="Unassembled WGS sequence"/>
</dbReference>
<evidence type="ECO:0000313" key="1">
    <source>
        <dbReference type="EMBL" id="MET4569090.1"/>
    </source>
</evidence>
<keyword evidence="2" id="KW-1185">Reference proteome</keyword>
<dbReference type="EMBL" id="JBEPSD010000001">
    <property type="protein sequence ID" value="MET4569090.1"/>
    <property type="molecule type" value="Genomic_DNA"/>
</dbReference>
<reference evidence="1 2" key="1">
    <citation type="submission" date="2024-06" db="EMBL/GenBank/DDBJ databases">
        <title>Sorghum-associated microbial communities from plants grown in Nebraska, USA.</title>
        <authorList>
            <person name="Schachtman D."/>
        </authorList>
    </citation>
    <scope>NUCLEOTIDE SEQUENCE [LARGE SCALE GENOMIC DNA]</scope>
    <source>
        <strain evidence="1 2">1757</strain>
    </source>
</reference>
<accession>A0ABV2PWJ0</accession>
<organism evidence="1 2">
    <name type="scientific">Rhodanobacter soli</name>
    <dbReference type="NCBI Taxonomy" id="590609"/>
    <lineage>
        <taxon>Bacteria</taxon>
        <taxon>Pseudomonadati</taxon>
        <taxon>Pseudomonadota</taxon>
        <taxon>Gammaproteobacteria</taxon>
        <taxon>Lysobacterales</taxon>
        <taxon>Rhodanobacteraceae</taxon>
        <taxon>Rhodanobacter</taxon>
    </lineage>
</organism>
<protein>
    <submittedName>
        <fullName evidence="1">Uncharacterized protein</fullName>
    </submittedName>
</protein>
<evidence type="ECO:0000313" key="2">
    <source>
        <dbReference type="Proteomes" id="UP001549251"/>
    </source>
</evidence>
<dbReference type="RefSeq" id="WP_354547959.1">
    <property type="nucleotide sequence ID" value="NZ_JBEPSD010000001.1"/>
</dbReference>
<comment type="caution">
    <text evidence="1">The sequence shown here is derived from an EMBL/GenBank/DDBJ whole genome shotgun (WGS) entry which is preliminary data.</text>
</comment>
<sequence length="155" mass="17213">MERNGLAYLFIALLWAVCLPSVAHSNREHPAQVSVCQLTHFGPEHDGRAYETSAFYFTDLRHGAWLIDPENSNCWVQLGVQQSDTDGSVAHFMQALVDGIMRNGPGTKRALRTELVFHWVKADPQGTLAPLGNLGRKRHGRVKADVQLGPCRRGP</sequence>
<gene>
    <name evidence="1" type="ORF">ABIE04_001417</name>
</gene>